<proteinExistence type="predicted"/>
<evidence type="ECO:0000313" key="2">
    <source>
        <dbReference type="Proteomes" id="UP000680750"/>
    </source>
</evidence>
<protein>
    <submittedName>
        <fullName evidence="1">Uncharacterized protein</fullName>
    </submittedName>
</protein>
<organism evidence="1 2">
    <name type="scientific">Actinocatenispora sera</name>
    <dbReference type="NCBI Taxonomy" id="390989"/>
    <lineage>
        <taxon>Bacteria</taxon>
        <taxon>Bacillati</taxon>
        <taxon>Actinomycetota</taxon>
        <taxon>Actinomycetes</taxon>
        <taxon>Micromonosporales</taxon>
        <taxon>Micromonosporaceae</taxon>
        <taxon>Actinocatenispora</taxon>
    </lineage>
</organism>
<dbReference type="Gene3D" id="3.20.20.70">
    <property type="entry name" value="Aldolase class I"/>
    <property type="match status" value="2"/>
</dbReference>
<dbReference type="Pfam" id="PF05853">
    <property type="entry name" value="BKACE"/>
    <property type="match status" value="2"/>
</dbReference>
<name>A0A810L7C9_9ACTN</name>
<dbReference type="Proteomes" id="UP000680750">
    <property type="component" value="Chromosome"/>
</dbReference>
<sequence length="143" mass="14904">MLQVCLNGAHNRDECPALPITPAERARAARGAVAAGARVVVADPGAQRFRTRTGRLPVLRIPAEVTDTDPDSAAGTAVRLLDEIAGSRFPVLPGEDGGAWPVLRLALRRGLDTRIGLEDTLRLPDGSIAADNAALVRVAVATG</sequence>
<dbReference type="OrthoDB" id="3424160at2"/>
<dbReference type="EMBL" id="AP023354">
    <property type="protein sequence ID" value="BCJ30211.1"/>
    <property type="molecule type" value="Genomic_DNA"/>
</dbReference>
<keyword evidence="2" id="KW-1185">Reference proteome</keyword>
<dbReference type="KEGG" id="aser:Asera_43190"/>
<accession>A0A810L7C9</accession>
<dbReference type="InterPro" id="IPR008567">
    <property type="entry name" value="BKACE"/>
</dbReference>
<reference evidence="1" key="1">
    <citation type="submission" date="2020-08" db="EMBL/GenBank/DDBJ databases">
        <title>Whole genome shotgun sequence of Actinocatenispora sera NBRC 101916.</title>
        <authorList>
            <person name="Komaki H."/>
            <person name="Tamura T."/>
        </authorList>
    </citation>
    <scope>NUCLEOTIDE SEQUENCE</scope>
    <source>
        <strain evidence="1">NBRC 101916</strain>
    </source>
</reference>
<gene>
    <name evidence="1" type="ORF">Asera_43190</name>
</gene>
<dbReference type="AlphaFoldDB" id="A0A810L7C9"/>
<evidence type="ECO:0000313" key="1">
    <source>
        <dbReference type="EMBL" id="BCJ30211.1"/>
    </source>
</evidence>
<dbReference type="RefSeq" id="WP_051802203.1">
    <property type="nucleotide sequence ID" value="NZ_AP023354.1"/>
</dbReference>
<dbReference type="PANTHER" id="PTHR37418">
    <property type="entry name" value="3-KETO-5-AMINOHEXANOATE CLEAVAGE ENZYME-RELATED"/>
    <property type="match status" value="1"/>
</dbReference>
<dbReference type="PANTHER" id="PTHR37418:SF1">
    <property type="entry name" value="3-KETO-5-AMINOHEXANOATE CLEAVAGE PROTEIN"/>
    <property type="match status" value="1"/>
</dbReference>
<dbReference type="GO" id="GO:0043720">
    <property type="term" value="F:3-keto-5-aminohexanoate cleavage activity"/>
    <property type="evidence" value="ECO:0007669"/>
    <property type="project" value="InterPro"/>
</dbReference>
<dbReference type="InterPro" id="IPR013785">
    <property type="entry name" value="Aldolase_TIM"/>
</dbReference>